<dbReference type="SUPFAM" id="SSF50022">
    <property type="entry name" value="ISP domain"/>
    <property type="match status" value="1"/>
</dbReference>
<evidence type="ECO:0000256" key="2">
    <source>
        <dbReference type="ARBA" id="ARBA00022723"/>
    </source>
</evidence>
<dbReference type="GO" id="GO:0051537">
    <property type="term" value="F:2 iron, 2 sulfur cluster binding"/>
    <property type="evidence" value="ECO:0007669"/>
    <property type="project" value="UniProtKB-KW"/>
</dbReference>
<evidence type="ECO:0000256" key="6">
    <source>
        <dbReference type="ARBA" id="ARBA00038001"/>
    </source>
</evidence>
<sequence>MTQWIEAIRLAELPEGSMRAINVGNVEVLLTHVDGSIHAVGNRCGHMNASLAEGALVGHVVTCAFHSARFDVTTGRKVSDAVVLPPPGIEKAPAEMLPYLQKAGRLSAPIRTHDCPRYDVMVDGEMIKVCI</sequence>
<dbReference type="GO" id="GO:0046872">
    <property type="term" value="F:metal ion binding"/>
    <property type="evidence" value="ECO:0007669"/>
    <property type="project" value="UniProtKB-KW"/>
</dbReference>
<evidence type="ECO:0000313" key="9">
    <source>
        <dbReference type="Proteomes" id="UP000323105"/>
    </source>
</evidence>
<evidence type="ECO:0000259" key="7">
    <source>
        <dbReference type="PROSITE" id="PS51296"/>
    </source>
</evidence>
<dbReference type="AlphaFoldDB" id="A0A5A7MMG4"/>
<name>A0A5A7MMG4_COMTE</name>
<protein>
    <recommendedName>
        <fullName evidence="7">Rieske domain-containing protein</fullName>
    </recommendedName>
</protein>
<keyword evidence="3" id="KW-0408">Iron</keyword>
<organism evidence="8 9">
    <name type="scientific">Comamonas testosteroni</name>
    <name type="common">Pseudomonas testosteroni</name>
    <dbReference type="NCBI Taxonomy" id="285"/>
    <lineage>
        <taxon>Bacteria</taxon>
        <taxon>Pseudomonadati</taxon>
        <taxon>Pseudomonadota</taxon>
        <taxon>Betaproteobacteria</taxon>
        <taxon>Burkholderiales</taxon>
        <taxon>Comamonadaceae</taxon>
        <taxon>Comamonas</taxon>
    </lineage>
</organism>
<reference evidence="8 9" key="1">
    <citation type="journal article" date="2019" name="Microbiol. Resour. Announc.">
        <title>Draft Genome Sequence of Comamonas testosteroni TA441, a Bacterium That Has a Cryptic Phenol Degradation Gene Cluster.</title>
        <authorList>
            <person name="Arai H."/>
            <person name="Ishii M."/>
        </authorList>
    </citation>
    <scope>NUCLEOTIDE SEQUENCE [LARGE SCALE GENOMIC DNA]</scope>
    <source>
        <strain evidence="8 9">TA441</strain>
    </source>
</reference>
<feature type="domain" description="Rieske" evidence="7">
    <location>
        <begin position="5"/>
        <end position="108"/>
    </location>
</feature>
<comment type="caution">
    <text evidence="8">The sequence shown here is derived from an EMBL/GenBank/DDBJ whole genome shotgun (WGS) entry which is preliminary data.</text>
</comment>
<evidence type="ECO:0000313" key="8">
    <source>
        <dbReference type="EMBL" id="GEQ77905.1"/>
    </source>
</evidence>
<dbReference type="Proteomes" id="UP000323105">
    <property type="component" value="Unassembled WGS sequence"/>
</dbReference>
<evidence type="ECO:0000256" key="4">
    <source>
        <dbReference type="ARBA" id="ARBA00023014"/>
    </source>
</evidence>
<dbReference type="Pfam" id="PF00355">
    <property type="entry name" value="Rieske"/>
    <property type="match status" value="1"/>
</dbReference>
<dbReference type="PANTHER" id="PTHR21496">
    <property type="entry name" value="FERREDOXIN-RELATED"/>
    <property type="match status" value="1"/>
</dbReference>
<evidence type="ECO:0000256" key="1">
    <source>
        <dbReference type="ARBA" id="ARBA00022714"/>
    </source>
</evidence>
<comment type="cofactor">
    <cofactor evidence="5">
        <name>[2Fe-2S] cluster</name>
        <dbReference type="ChEBI" id="CHEBI:190135"/>
    </cofactor>
</comment>
<dbReference type="PROSITE" id="PS51296">
    <property type="entry name" value="RIESKE"/>
    <property type="match status" value="1"/>
</dbReference>
<gene>
    <name evidence="8" type="ORF">CTTA_4910</name>
</gene>
<evidence type="ECO:0000256" key="3">
    <source>
        <dbReference type="ARBA" id="ARBA00023004"/>
    </source>
</evidence>
<dbReference type="InterPro" id="IPR036922">
    <property type="entry name" value="Rieske_2Fe-2S_sf"/>
</dbReference>
<proteinExistence type="inferred from homology"/>
<dbReference type="Gene3D" id="2.102.10.10">
    <property type="entry name" value="Rieske [2Fe-2S] iron-sulphur domain"/>
    <property type="match status" value="1"/>
</dbReference>
<comment type="similarity">
    <text evidence="6">Belongs to the bacterial ring-hydroxylating dioxygenase ferredoxin component family.</text>
</comment>
<dbReference type="RefSeq" id="WP_176391597.1">
    <property type="nucleotide sequence ID" value="NZ_BKBW01000020.1"/>
</dbReference>
<evidence type="ECO:0000256" key="5">
    <source>
        <dbReference type="ARBA" id="ARBA00034078"/>
    </source>
</evidence>
<dbReference type="EMBL" id="BKBW01000020">
    <property type="protein sequence ID" value="GEQ77905.1"/>
    <property type="molecule type" value="Genomic_DNA"/>
</dbReference>
<keyword evidence="4" id="KW-0411">Iron-sulfur</keyword>
<keyword evidence="2" id="KW-0479">Metal-binding</keyword>
<accession>A0A5A7MMG4</accession>
<dbReference type="PANTHER" id="PTHR21496:SF0">
    <property type="entry name" value="RIESKE DOMAIN-CONTAINING PROTEIN"/>
    <property type="match status" value="1"/>
</dbReference>
<keyword evidence="1" id="KW-0001">2Fe-2S</keyword>
<dbReference type="InterPro" id="IPR017941">
    <property type="entry name" value="Rieske_2Fe-2S"/>
</dbReference>